<evidence type="ECO:0000313" key="11">
    <source>
        <dbReference type="Proteomes" id="UP000462362"/>
    </source>
</evidence>
<protein>
    <submittedName>
        <fullName evidence="10">ABC transporter permease subunit</fullName>
    </submittedName>
</protein>
<dbReference type="GO" id="GO:0006865">
    <property type="term" value="P:amino acid transport"/>
    <property type="evidence" value="ECO:0007669"/>
    <property type="project" value="UniProtKB-KW"/>
</dbReference>
<feature type="transmembrane region" description="Helical" evidence="9">
    <location>
        <begin position="255"/>
        <end position="278"/>
    </location>
</feature>
<feature type="transmembrane region" description="Helical" evidence="9">
    <location>
        <begin position="208"/>
        <end position="235"/>
    </location>
</feature>
<dbReference type="AlphaFoldDB" id="A0A6I3S4Z4"/>
<feature type="transmembrane region" description="Helical" evidence="9">
    <location>
        <begin position="355"/>
        <end position="377"/>
    </location>
</feature>
<evidence type="ECO:0000256" key="3">
    <source>
        <dbReference type="ARBA" id="ARBA00022448"/>
    </source>
</evidence>
<dbReference type="Proteomes" id="UP000462362">
    <property type="component" value="Unassembled WGS sequence"/>
</dbReference>
<feature type="transmembrane region" description="Helical" evidence="9">
    <location>
        <begin position="171"/>
        <end position="196"/>
    </location>
</feature>
<feature type="transmembrane region" description="Helical" evidence="9">
    <location>
        <begin position="92"/>
        <end position="112"/>
    </location>
</feature>
<keyword evidence="8 9" id="KW-0472">Membrane</keyword>
<dbReference type="InterPro" id="IPR000515">
    <property type="entry name" value="MetI-like"/>
</dbReference>
<evidence type="ECO:0000256" key="6">
    <source>
        <dbReference type="ARBA" id="ARBA00022970"/>
    </source>
</evidence>
<keyword evidence="5 9" id="KW-0812">Transmembrane</keyword>
<dbReference type="InterPro" id="IPR035906">
    <property type="entry name" value="MetI-like_sf"/>
</dbReference>
<dbReference type="Gene3D" id="1.10.3720.10">
    <property type="entry name" value="MetI-like"/>
    <property type="match status" value="2"/>
</dbReference>
<evidence type="ECO:0000313" key="10">
    <source>
        <dbReference type="EMBL" id="MTU42505.1"/>
    </source>
</evidence>
<dbReference type="RefSeq" id="WP_008810310.1">
    <property type="nucleotide sequence ID" value="NZ_CAJUON010000002.1"/>
</dbReference>
<evidence type="ECO:0000256" key="9">
    <source>
        <dbReference type="RuleBase" id="RU363032"/>
    </source>
</evidence>
<keyword evidence="7 9" id="KW-1133">Transmembrane helix</keyword>
<keyword evidence="6" id="KW-0029">Amino-acid transport</keyword>
<evidence type="ECO:0000256" key="5">
    <source>
        <dbReference type="ARBA" id="ARBA00022692"/>
    </source>
</evidence>
<gene>
    <name evidence="10" type="ORF">GMD42_02485</name>
</gene>
<dbReference type="EMBL" id="WNCL01000005">
    <property type="protein sequence ID" value="MTU42505.1"/>
    <property type="molecule type" value="Genomic_DNA"/>
</dbReference>
<evidence type="ECO:0000256" key="8">
    <source>
        <dbReference type="ARBA" id="ARBA00023136"/>
    </source>
</evidence>
<name>A0A6I3S4Z4_9BURK</name>
<feature type="transmembrane region" description="Helical" evidence="9">
    <location>
        <begin position="21"/>
        <end position="41"/>
    </location>
</feature>
<feature type="transmembrane region" description="Helical" evidence="9">
    <location>
        <begin position="133"/>
        <end position="151"/>
    </location>
</feature>
<accession>A0A6I3S4Z4</accession>
<evidence type="ECO:0000256" key="7">
    <source>
        <dbReference type="ARBA" id="ARBA00022989"/>
    </source>
</evidence>
<sequence length="386" mass="41853">MNHPHGDAAWHRREASRKRKAFIWQSAILVVLTIIFGSFIFNISANLAARNIHSGFAFLHEQAGFEIGESLISFSSTEAYFKAFLVGLLNTIKVSVVSIITATVLGVIIGLMRLSKHPLLKFLGAAHVEFYRNIPLIVQLLLIYLIITELLPDSMEAVNFGSWGLLSKAGLQFAVPASNSTACTWSFVAAGLAFFLTRPLFLKIYTGLISTVFSLSTALVVGGAAWLCFGIFGGWSKPELQGFAIEGGASLSPEFLALWIGLTFFTSSSIAEIIRAGVLAVPRGQWHAAEALGMTRLEAISYVIFPQALKLAIPPLASQYMNLTKNSSLAVVVGYPDLVSIGNSTINLNGQALEVIVIIMSVYLFLNLVISVVMNSINRIVIRGSR</sequence>
<dbReference type="GeneID" id="43347906"/>
<dbReference type="InterPro" id="IPR043429">
    <property type="entry name" value="ArtM/GltK/GlnP/TcyL/YhdX-like"/>
</dbReference>
<feature type="transmembrane region" description="Helical" evidence="9">
    <location>
        <begin position="299"/>
        <end position="317"/>
    </location>
</feature>
<evidence type="ECO:0000256" key="4">
    <source>
        <dbReference type="ARBA" id="ARBA00022475"/>
    </source>
</evidence>
<dbReference type="GO" id="GO:0022857">
    <property type="term" value="F:transmembrane transporter activity"/>
    <property type="evidence" value="ECO:0007669"/>
    <property type="project" value="InterPro"/>
</dbReference>
<comment type="caution">
    <text evidence="10">The sequence shown here is derived from an EMBL/GenBank/DDBJ whole genome shotgun (WGS) entry which is preliminary data.</text>
</comment>
<keyword evidence="3 9" id="KW-0813">Transport</keyword>
<dbReference type="CDD" id="cd06261">
    <property type="entry name" value="TM_PBP2"/>
    <property type="match status" value="1"/>
</dbReference>
<organism evidence="10 11">
    <name type="scientific">Parasutterella excrementihominis</name>
    <dbReference type="NCBI Taxonomy" id="487175"/>
    <lineage>
        <taxon>Bacteria</taxon>
        <taxon>Pseudomonadati</taxon>
        <taxon>Pseudomonadota</taxon>
        <taxon>Betaproteobacteria</taxon>
        <taxon>Burkholderiales</taxon>
        <taxon>Sutterellaceae</taxon>
        <taxon>Parasutterella</taxon>
    </lineage>
</organism>
<comment type="subcellular location">
    <subcellularLocation>
        <location evidence="1">Cell inner membrane</location>
        <topology evidence="1">Multi-pass membrane protein</topology>
    </subcellularLocation>
    <subcellularLocation>
        <location evidence="9">Cell membrane</location>
        <topology evidence="9">Multi-pass membrane protein</topology>
    </subcellularLocation>
</comment>
<dbReference type="Pfam" id="PF00528">
    <property type="entry name" value="BPD_transp_1"/>
    <property type="match status" value="1"/>
</dbReference>
<dbReference type="InterPro" id="IPR010065">
    <property type="entry name" value="AA_ABC_transptr_permease_3TM"/>
</dbReference>
<evidence type="ECO:0000256" key="2">
    <source>
        <dbReference type="ARBA" id="ARBA00010072"/>
    </source>
</evidence>
<dbReference type="PANTHER" id="PTHR30614">
    <property type="entry name" value="MEMBRANE COMPONENT OF AMINO ACID ABC TRANSPORTER"/>
    <property type="match status" value="1"/>
</dbReference>
<dbReference type="NCBIfam" id="TIGR01726">
    <property type="entry name" value="HEQRo_perm_3TM"/>
    <property type="match status" value="1"/>
</dbReference>
<dbReference type="PANTHER" id="PTHR30614:SF37">
    <property type="entry name" value="AMINO-ACID ABC TRANSPORTER PERMEASE PROTEIN YHDX-RELATED"/>
    <property type="match status" value="1"/>
</dbReference>
<keyword evidence="4" id="KW-1003">Cell membrane</keyword>
<reference evidence="10 11" key="1">
    <citation type="journal article" date="2019" name="Nat. Med.">
        <title>A library of human gut bacterial isolates paired with longitudinal multiomics data enables mechanistic microbiome research.</title>
        <authorList>
            <person name="Poyet M."/>
            <person name="Groussin M."/>
            <person name="Gibbons S.M."/>
            <person name="Avila-Pacheco J."/>
            <person name="Jiang X."/>
            <person name="Kearney S.M."/>
            <person name="Perrotta A.R."/>
            <person name="Berdy B."/>
            <person name="Zhao S."/>
            <person name="Lieberman T.D."/>
            <person name="Swanson P.K."/>
            <person name="Smith M."/>
            <person name="Roesemann S."/>
            <person name="Alexander J.E."/>
            <person name="Rich S.A."/>
            <person name="Livny J."/>
            <person name="Vlamakis H."/>
            <person name="Clish C."/>
            <person name="Bullock K."/>
            <person name="Deik A."/>
            <person name="Scott J."/>
            <person name="Pierce K.A."/>
            <person name="Xavier R.J."/>
            <person name="Alm E.J."/>
        </authorList>
    </citation>
    <scope>NUCLEOTIDE SEQUENCE [LARGE SCALE GENOMIC DNA]</scope>
    <source>
        <strain evidence="10 11">BIOML-A2</strain>
    </source>
</reference>
<dbReference type="PROSITE" id="PS50928">
    <property type="entry name" value="ABC_TM1"/>
    <property type="match status" value="1"/>
</dbReference>
<evidence type="ECO:0000256" key="1">
    <source>
        <dbReference type="ARBA" id="ARBA00004429"/>
    </source>
</evidence>
<proteinExistence type="inferred from homology"/>
<dbReference type="GO" id="GO:0043190">
    <property type="term" value="C:ATP-binding cassette (ABC) transporter complex"/>
    <property type="evidence" value="ECO:0007669"/>
    <property type="project" value="InterPro"/>
</dbReference>
<comment type="similarity">
    <text evidence="2">Belongs to the binding-protein-dependent transport system permease family. HisMQ subfamily.</text>
</comment>
<dbReference type="SUPFAM" id="SSF161098">
    <property type="entry name" value="MetI-like"/>
    <property type="match status" value="1"/>
</dbReference>